<protein>
    <recommendedName>
        <fullName evidence="3">AMP-dependent synthetase/ligase domain-containing protein</fullName>
    </recommendedName>
</protein>
<dbReference type="STRING" id="37360.A0A0G4IR66"/>
<dbReference type="OMA" id="ITHRNCI"/>
<evidence type="ECO:0000313" key="4">
    <source>
        <dbReference type="EMBL" id="CEO97682.1"/>
    </source>
</evidence>
<dbReference type="InterPro" id="IPR020459">
    <property type="entry name" value="AMP-binding"/>
</dbReference>
<gene>
    <name evidence="4" type="ORF">PBRA_005796</name>
</gene>
<sequence length="324" mass="35752">MLLPSQRSEACAVKRRWGSRGRANSTTQRTCWPILYFSRRASDTNPDATRTSESNRCRALLALKAALLEQEYSKTYRAKSAEKGLLRYAFEGTSEECRTIWDIATRASKLFADREYFGVRVDGVYKWQTYSQVYQKMLAIGAALRSMGCQRGSSIGIMAPNRPEWVITAFGAYSQTLSVVALYSTLGPNAVEYILNHAELTILFVAKKHLVEILPILSKTKVRHVVQFDVDKEAYGNVKDAVDAKDVDAARQSGVELIGFSTLIQKGIASGLQPDAPGPEDLAYIMYTSGTTGNPKGACLTHVNIISTVAAVETIFKLLDSDVQ</sequence>
<dbReference type="Pfam" id="PF00501">
    <property type="entry name" value="AMP-binding"/>
    <property type="match status" value="1"/>
</dbReference>
<dbReference type="GO" id="GO:0005524">
    <property type="term" value="F:ATP binding"/>
    <property type="evidence" value="ECO:0007669"/>
    <property type="project" value="UniProtKB-KW"/>
</dbReference>
<dbReference type="GO" id="GO:0004467">
    <property type="term" value="F:long-chain fatty acid-CoA ligase activity"/>
    <property type="evidence" value="ECO:0007669"/>
    <property type="project" value="TreeGrafter"/>
</dbReference>
<keyword evidence="2" id="KW-0067">ATP-binding</keyword>
<dbReference type="InterPro" id="IPR000873">
    <property type="entry name" value="AMP-dep_synth/lig_dom"/>
</dbReference>
<dbReference type="InterPro" id="IPR020845">
    <property type="entry name" value="AMP-binding_CS"/>
</dbReference>
<dbReference type="PRINTS" id="PR00154">
    <property type="entry name" value="AMPBINDING"/>
</dbReference>
<dbReference type="GO" id="GO:0005783">
    <property type="term" value="C:endoplasmic reticulum"/>
    <property type="evidence" value="ECO:0007669"/>
    <property type="project" value="TreeGrafter"/>
</dbReference>
<reference evidence="4 5" key="1">
    <citation type="submission" date="2015-02" db="EMBL/GenBank/DDBJ databases">
        <authorList>
            <person name="Chooi Y.-H."/>
        </authorList>
    </citation>
    <scope>NUCLEOTIDE SEQUENCE [LARGE SCALE GENOMIC DNA]</scope>
    <source>
        <strain evidence="4">E3</strain>
    </source>
</reference>
<dbReference type="Gene3D" id="3.40.50.12780">
    <property type="entry name" value="N-terminal domain of ligase-like"/>
    <property type="match status" value="1"/>
</dbReference>
<proteinExistence type="predicted"/>
<feature type="domain" description="AMP-dependent synthetase/ligase" evidence="3">
    <location>
        <begin position="122"/>
        <end position="317"/>
    </location>
</feature>
<dbReference type="OrthoDB" id="1700726at2759"/>
<organism evidence="4 5">
    <name type="scientific">Plasmodiophora brassicae</name>
    <name type="common">Clubroot disease agent</name>
    <dbReference type="NCBI Taxonomy" id="37360"/>
    <lineage>
        <taxon>Eukaryota</taxon>
        <taxon>Sar</taxon>
        <taxon>Rhizaria</taxon>
        <taxon>Endomyxa</taxon>
        <taxon>Phytomyxea</taxon>
        <taxon>Plasmodiophorida</taxon>
        <taxon>Plasmodiophoridae</taxon>
        <taxon>Plasmodiophora</taxon>
    </lineage>
</organism>
<evidence type="ECO:0000259" key="3">
    <source>
        <dbReference type="Pfam" id="PF00501"/>
    </source>
</evidence>
<keyword evidence="1" id="KW-0547">Nucleotide-binding</keyword>
<dbReference type="EMBL" id="CDSF01000080">
    <property type="protein sequence ID" value="CEO97682.1"/>
    <property type="molecule type" value="Genomic_DNA"/>
</dbReference>
<dbReference type="PROSITE" id="PS00455">
    <property type="entry name" value="AMP_BINDING"/>
    <property type="match status" value="1"/>
</dbReference>
<dbReference type="AlphaFoldDB" id="A0A0G4IR66"/>
<name>A0A0G4IR66_PLABS</name>
<dbReference type="PANTHER" id="PTHR43272:SF33">
    <property type="entry name" value="AMP-BINDING DOMAIN-CONTAINING PROTEIN-RELATED"/>
    <property type="match status" value="1"/>
</dbReference>
<accession>A0A0G4IR66</accession>
<evidence type="ECO:0000313" key="5">
    <source>
        <dbReference type="Proteomes" id="UP000039324"/>
    </source>
</evidence>
<dbReference type="SUPFAM" id="SSF56801">
    <property type="entry name" value="Acetyl-CoA synthetase-like"/>
    <property type="match status" value="1"/>
</dbReference>
<keyword evidence="5" id="KW-1185">Reference proteome</keyword>
<evidence type="ECO:0000256" key="2">
    <source>
        <dbReference type="ARBA" id="ARBA00022840"/>
    </source>
</evidence>
<dbReference type="Proteomes" id="UP000039324">
    <property type="component" value="Unassembled WGS sequence"/>
</dbReference>
<dbReference type="GO" id="GO:0016020">
    <property type="term" value="C:membrane"/>
    <property type="evidence" value="ECO:0007669"/>
    <property type="project" value="TreeGrafter"/>
</dbReference>
<evidence type="ECO:0000256" key="1">
    <source>
        <dbReference type="ARBA" id="ARBA00022741"/>
    </source>
</evidence>
<dbReference type="InterPro" id="IPR042099">
    <property type="entry name" value="ANL_N_sf"/>
</dbReference>
<dbReference type="PANTHER" id="PTHR43272">
    <property type="entry name" value="LONG-CHAIN-FATTY-ACID--COA LIGASE"/>
    <property type="match status" value="1"/>
</dbReference>